<feature type="region of interest" description="Disordered" evidence="1">
    <location>
        <begin position="463"/>
        <end position="487"/>
    </location>
</feature>
<feature type="transmembrane region" description="Helical" evidence="2">
    <location>
        <begin position="534"/>
        <end position="554"/>
    </location>
</feature>
<feature type="transmembrane region" description="Helical" evidence="2">
    <location>
        <begin position="591"/>
        <end position="609"/>
    </location>
</feature>
<dbReference type="InterPro" id="IPR053912">
    <property type="entry name" value="PGAP2IP_TM_1nd"/>
</dbReference>
<evidence type="ECO:0000256" key="1">
    <source>
        <dbReference type="SAM" id="MobiDB-lite"/>
    </source>
</evidence>
<dbReference type="InterPro" id="IPR057315">
    <property type="entry name" value="Exo_endo_phos_PGAP2IP_C"/>
</dbReference>
<dbReference type="PANTHER" id="PTHR14859">
    <property type="entry name" value="CALCOFLUOR WHITE HYPERSENSITIVE PROTEIN PRECURSOR"/>
    <property type="match status" value="1"/>
</dbReference>
<evidence type="ECO:0000313" key="8">
    <source>
        <dbReference type="Proteomes" id="UP000298327"/>
    </source>
</evidence>
<dbReference type="GO" id="GO:0031505">
    <property type="term" value="P:fungal-type cell wall organization"/>
    <property type="evidence" value="ECO:0007669"/>
    <property type="project" value="TreeGrafter"/>
</dbReference>
<evidence type="ECO:0000259" key="5">
    <source>
        <dbReference type="Pfam" id="PF23022"/>
    </source>
</evidence>
<feature type="transmembrane region" description="Helical" evidence="2">
    <location>
        <begin position="136"/>
        <end position="153"/>
    </location>
</feature>
<dbReference type="InterPro" id="IPR036691">
    <property type="entry name" value="Endo/exonu/phosph_ase_sf"/>
</dbReference>
<dbReference type="Pfam" id="PF23226">
    <property type="entry name" value="Exo_endo_phos_PGAP2IP"/>
    <property type="match status" value="1"/>
</dbReference>
<keyword evidence="2" id="KW-0812">Transmembrane</keyword>
<proteinExistence type="predicted"/>
<dbReference type="GO" id="GO:0016020">
    <property type="term" value="C:membrane"/>
    <property type="evidence" value="ECO:0007669"/>
    <property type="project" value="GOC"/>
</dbReference>
<dbReference type="GO" id="GO:0005783">
    <property type="term" value="C:endoplasmic reticulum"/>
    <property type="evidence" value="ECO:0007669"/>
    <property type="project" value="TreeGrafter"/>
</dbReference>
<evidence type="ECO:0000259" key="4">
    <source>
        <dbReference type="Pfam" id="PF23021"/>
    </source>
</evidence>
<keyword evidence="2" id="KW-1133">Transmembrane helix</keyword>
<feature type="transmembrane region" description="Helical" evidence="2">
    <location>
        <begin position="106"/>
        <end position="124"/>
    </location>
</feature>
<dbReference type="GO" id="GO:0006506">
    <property type="term" value="P:GPI anchor biosynthetic process"/>
    <property type="evidence" value="ECO:0007669"/>
    <property type="project" value="TreeGrafter"/>
</dbReference>
<keyword evidence="8" id="KW-1185">Reference proteome</keyword>
<dbReference type="STRING" id="205917.A0A4Y9ZBU6"/>
<name>A0A4Y9ZBU6_9AGAM</name>
<dbReference type="Pfam" id="PF23022">
    <property type="entry name" value="6TM_1st_PGAP2IP"/>
    <property type="match status" value="1"/>
</dbReference>
<dbReference type="Proteomes" id="UP000298327">
    <property type="component" value="Unassembled WGS sequence"/>
</dbReference>
<evidence type="ECO:0000259" key="6">
    <source>
        <dbReference type="Pfam" id="PF23226"/>
    </source>
</evidence>
<feature type="transmembrane region" description="Helical" evidence="2">
    <location>
        <begin position="299"/>
        <end position="318"/>
    </location>
</feature>
<gene>
    <name evidence="7" type="ORF">EVG20_g957</name>
</gene>
<dbReference type="EMBL" id="SEOQ01000027">
    <property type="protein sequence ID" value="TFY72042.1"/>
    <property type="molecule type" value="Genomic_DNA"/>
</dbReference>
<feature type="transmembrane region" description="Helical" evidence="2">
    <location>
        <begin position="21"/>
        <end position="40"/>
    </location>
</feature>
<keyword evidence="2" id="KW-0472">Membrane</keyword>
<accession>A0A4Y9ZBU6</accession>
<dbReference type="PANTHER" id="PTHR14859:SF1">
    <property type="entry name" value="PGAP2-INTERACTING PROTEIN"/>
    <property type="match status" value="1"/>
</dbReference>
<dbReference type="InterPro" id="IPR019402">
    <property type="entry name" value="CWH43_N"/>
</dbReference>
<feature type="domain" description="CWH43-like N-terminal" evidence="3">
    <location>
        <begin position="14"/>
        <end position="221"/>
    </location>
</feature>
<dbReference type="Gene3D" id="3.60.10.10">
    <property type="entry name" value="Endonuclease/exonuclease/phosphatase"/>
    <property type="match status" value="1"/>
</dbReference>
<organism evidence="7 8">
    <name type="scientific">Dentipellis fragilis</name>
    <dbReference type="NCBI Taxonomy" id="205917"/>
    <lineage>
        <taxon>Eukaryota</taxon>
        <taxon>Fungi</taxon>
        <taxon>Dikarya</taxon>
        <taxon>Basidiomycota</taxon>
        <taxon>Agaricomycotina</taxon>
        <taxon>Agaricomycetes</taxon>
        <taxon>Russulales</taxon>
        <taxon>Hericiaceae</taxon>
        <taxon>Dentipellis</taxon>
    </lineage>
</organism>
<evidence type="ECO:0000313" key="7">
    <source>
        <dbReference type="EMBL" id="TFY72042.1"/>
    </source>
</evidence>
<reference evidence="7 8" key="1">
    <citation type="submission" date="2019-02" db="EMBL/GenBank/DDBJ databases">
        <title>Genome sequencing of the rare red list fungi Dentipellis fragilis.</title>
        <authorList>
            <person name="Buettner E."/>
            <person name="Kellner H."/>
        </authorList>
    </citation>
    <scope>NUCLEOTIDE SEQUENCE [LARGE SCALE GENOMIC DNA]</scope>
    <source>
        <strain evidence="7 8">DSM 105465</strain>
    </source>
</reference>
<dbReference type="OrthoDB" id="68581at2759"/>
<comment type="caution">
    <text evidence="7">The sequence shown here is derived from an EMBL/GenBank/DDBJ whole genome shotgun (WGS) entry which is preliminary data.</text>
</comment>
<feature type="transmembrane region" description="Helical" evidence="2">
    <location>
        <begin position="405"/>
        <end position="422"/>
    </location>
</feature>
<dbReference type="Pfam" id="PF23021">
    <property type="entry name" value="6TM_2nd_PGAP2IP"/>
    <property type="match status" value="1"/>
</dbReference>
<protein>
    <submittedName>
        <fullName evidence="7">Uncharacterized protein</fullName>
    </submittedName>
</protein>
<feature type="transmembrane region" description="Helical" evidence="2">
    <location>
        <begin position="380"/>
        <end position="399"/>
    </location>
</feature>
<dbReference type="InterPro" id="IPR053911">
    <property type="entry name" value="PGAP2IP_TM_2nd"/>
</dbReference>
<dbReference type="InterPro" id="IPR051916">
    <property type="entry name" value="GPI-anchor_lipid_remodeler"/>
</dbReference>
<dbReference type="AlphaFoldDB" id="A0A4Y9ZBU6"/>
<feature type="domain" description="PGAP2IP second transmembrane" evidence="4">
    <location>
        <begin position="491"/>
        <end position="673"/>
    </location>
</feature>
<sequence length="1062" mass="117318">MPSPGSGALTVSASSFARVHNVLSFSAFAAALLIGCALHYEKIVKNGVAGWPQEWFPSVSATIGDWYPERNVFQILIALNSGPRFAVLALSYLLARRNFPSSSKPAILLVTGIVRTLSCGGWVYITSNDDHDVHDILMILYIVCNIPWMWVTTSLSGGKARRHRITMASTFWLSLVPMIYFFLQHKVHRIPGAYTYYSFFEWSLILLDIGFDSVAEREFRDSGLQITIGIPADKDKQTVKGTDGELEIKKVAPSTSTPAHAGPRVKSTIVGSFRPLEEPPSWSRLATYRPALSFLADVYFSYQSWTLLTALPTTLFYFSVWKLALAGPEFSTLATLSPIFLASSHILSFTRSHIGRQILLLTGAAVGIGIWSAESVLTRLGGVIVGVMATVAFWAGQWADGGQATAYHSIVFLLGLVVSSLSKHMNHGNNPAWPIVDEASGGYHKTVLTIASLSLLEFMTRPPTSPYPTSTSEEPDTSKDAAEPTSSSVKQPWLASALALGALVFSLHERLTDPSTLIVWSWTGYPLTGPDPHVHAPLTLLAQSVGVLLALYFLPTPASPPKTNFLAHPVWYAIGSGSAYVLYAYRDWAGYAGSLVHAVFLMSIAPHVINNAGAAARARGAARVFTAAWLVWIILLFTSTFTVAYAFVPYAWSFREHTDWILSAQMALLAFGFDWRNILPSRAQRSPSATNLTLPFPARKHTSIFLALTSILALGTPLLRRPPPVPAPAPSHERARLFNAGIWTVHFGIDDAGRDSQRRIRGLIGDMQLDVVGLLETDLHRPVYGNRDLTRVMADELGYHVDIGPGPNKHTWGAVLLSKFPILKSTHHLLPSPHGELAPAIEAVLDIYGRNVTVIVAHNGQGLYTPSARMRVAIDSFHTEETPLDRQLQAQELARIMSASYPDPVVFLGYVVSKPKDVRRQCSISSLWLVADTHGGFTAAAPYPYLVEDGRVHDIDDDDADRWCEYIFYRGLYRTSYARVSRSTITDTELQIGQFVVPRYGHSVEKESREDRYLRAWREELPTDHWFPDAYYGDEKHGGVNGHFYHVFNTPLYYKIPEGAVL</sequence>
<feature type="transmembrane region" description="Helical" evidence="2">
    <location>
        <begin position="72"/>
        <end position="94"/>
    </location>
</feature>
<feature type="domain" description="PGAP2IP first transmembrane" evidence="5">
    <location>
        <begin position="303"/>
        <end position="456"/>
    </location>
</feature>
<feature type="transmembrane region" description="Helical" evidence="2">
    <location>
        <begin position="621"/>
        <end position="648"/>
    </location>
</feature>
<dbReference type="SUPFAM" id="SSF56219">
    <property type="entry name" value="DNase I-like"/>
    <property type="match status" value="1"/>
</dbReference>
<dbReference type="Pfam" id="PF10277">
    <property type="entry name" value="Frag1"/>
    <property type="match status" value="1"/>
</dbReference>
<feature type="transmembrane region" description="Helical" evidence="2">
    <location>
        <begin position="354"/>
        <end position="373"/>
    </location>
</feature>
<evidence type="ECO:0000259" key="3">
    <source>
        <dbReference type="Pfam" id="PF10277"/>
    </source>
</evidence>
<feature type="domain" description="PGAP2IP C-terminal nuclease-like" evidence="6">
    <location>
        <begin position="736"/>
        <end position="1010"/>
    </location>
</feature>
<evidence type="ECO:0000256" key="2">
    <source>
        <dbReference type="SAM" id="Phobius"/>
    </source>
</evidence>